<keyword evidence="9" id="KW-0472">Membrane</keyword>
<accession>A0ABX3GWS8</accession>
<evidence type="ECO:0000256" key="10">
    <source>
        <dbReference type="ARBA" id="ARBA00025157"/>
    </source>
</evidence>
<comment type="caution">
    <text evidence="12">The sequence shown here is derived from an EMBL/GenBank/DDBJ whole genome shotgun (WGS) entry which is preliminary data.</text>
</comment>
<evidence type="ECO:0000256" key="6">
    <source>
        <dbReference type="ARBA" id="ARBA00022741"/>
    </source>
</evidence>
<protein>
    <submittedName>
        <fullName evidence="12">ABC transporter</fullName>
    </submittedName>
</protein>
<dbReference type="Pfam" id="PF00005">
    <property type="entry name" value="ABC_tran"/>
    <property type="match status" value="2"/>
</dbReference>
<feature type="domain" description="ABC transporter" evidence="11">
    <location>
        <begin position="7"/>
        <end position="245"/>
    </location>
</feature>
<dbReference type="SUPFAM" id="SSF52540">
    <property type="entry name" value="P-loop containing nucleoside triphosphate hydrolases"/>
    <property type="match status" value="2"/>
</dbReference>
<name>A0ABX3GWS8_PAEBO</name>
<dbReference type="PANTHER" id="PTHR43553">
    <property type="entry name" value="HEAVY METAL TRANSPORTER"/>
    <property type="match status" value="1"/>
</dbReference>
<evidence type="ECO:0000256" key="5">
    <source>
        <dbReference type="ARBA" id="ARBA00022737"/>
    </source>
</evidence>
<keyword evidence="8" id="KW-1278">Translocase</keyword>
<dbReference type="CDD" id="cd03226">
    <property type="entry name" value="ABC_cobalt_CbiO_domain2"/>
    <property type="match status" value="1"/>
</dbReference>
<dbReference type="Proteomes" id="UP000187412">
    <property type="component" value="Unassembled WGS sequence"/>
</dbReference>
<keyword evidence="13" id="KW-1185">Reference proteome</keyword>
<evidence type="ECO:0000259" key="11">
    <source>
        <dbReference type="PROSITE" id="PS50893"/>
    </source>
</evidence>
<dbReference type="InterPro" id="IPR027417">
    <property type="entry name" value="P-loop_NTPase"/>
</dbReference>
<proteinExistence type="inferred from homology"/>
<gene>
    <name evidence="12" type="ORF">BSK56_29530</name>
</gene>
<comment type="similarity">
    <text evidence="2">Belongs to the ABC transporter superfamily.</text>
</comment>
<dbReference type="CDD" id="cd03225">
    <property type="entry name" value="ABC_cobalt_CbiO_domain1"/>
    <property type="match status" value="1"/>
</dbReference>
<dbReference type="PANTHER" id="PTHR43553:SF23">
    <property type="entry name" value="ABC TRANSPORTER ATP-BINDING COMPONENT"/>
    <property type="match status" value="1"/>
</dbReference>
<keyword evidence="5" id="KW-0677">Repeat</keyword>
<evidence type="ECO:0000256" key="4">
    <source>
        <dbReference type="ARBA" id="ARBA00022475"/>
    </source>
</evidence>
<dbReference type="RefSeq" id="WP_076114001.1">
    <property type="nucleotide sequence ID" value="NZ_MPTB01000056.1"/>
</dbReference>
<dbReference type="Gene3D" id="3.40.50.300">
    <property type="entry name" value="P-loop containing nucleotide triphosphate hydrolases"/>
    <property type="match status" value="2"/>
</dbReference>
<dbReference type="InterPro" id="IPR050095">
    <property type="entry name" value="ECF_ABC_transporter_ATP-bd"/>
</dbReference>
<dbReference type="EMBL" id="MPTB01000056">
    <property type="protein sequence ID" value="OMD39410.1"/>
    <property type="molecule type" value="Genomic_DNA"/>
</dbReference>
<keyword evidence="4" id="KW-1003">Cell membrane</keyword>
<comment type="subcellular location">
    <subcellularLocation>
        <location evidence="1">Cell membrane</location>
        <topology evidence="1">Peripheral membrane protein</topology>
    </subcellularLocation>
</comment>
<evidence type="ECO:0000256" key="8">
    <source>
        <dbReference type="ARBA" id="ARBA00022967"/>
    </source>
</evidence>
<sequence>MGIQTIIELNNVSFQYNDSYEQLSGVDLTVAEGECVVITGPSGSGKTTLTRMLNGLIPNFYEGNLTGSVKLKGRDIHEIEPWSFGRTSGSVFQDSRSQFFTSVVADEIAFSGENYGLDPALILERVTELAEEFRITGLLSRGLHRLSSGEKQKTAFASARLTDPELFVMDEPSANLDMAATRELAGMLSALKARGKTIVIAEHRLYYLLPLADRIIYMAGGQITAEWTRAGLLALTSGQLDAYGLRSPVVPEGVDNFTVRQAEDQGRGSRQQHQEHITVQHANIAPGRFKPAVLEDLSFALNRGEIAALTGPNGAGKTTLARTLCGLLKEREGLIRINGQPCKPNQRLRKMWFVMQDSDYQLFSDSVLNELLMTHEDEPGATGRAERLLKELDLWEYREHHPASLSGGQKQRLTFAVGLMNRPDMIILDEPTSGLDGRNMRRVVKLIWEMAESGVTVLVITHDYELVCGACDRLLLLDNGKLQVDMAVTPATVPEVIRLMQAGK</sequence>
<evidence type="ECO:0000256" key="1">
    <source>
        <dbReference type="ARBA" id="ARBA00004202"/>
    </source>
</evidence>
<dbReference type="PROSITE" id="PS50893">
    <property type="entry name" value="ABC_TRANSPORTER_2"/>
    <property type="match status" value="2"/>
</dbReference>
<dbReference type="PROSITE" id="PS00211">
    <property type="entry name" value="ABC_TRANSPORTER_1"/>
    <property type="match status" value="1"/>
</dbReference>
<evidence type="ECO:0000256" key="3">
    <source>
        <dbReference type="ARBA" id="ARBA00022448"/>
    </source>
</evidence>
<keyword evidence="7" id="KW-0067">ATP-binding</keyword>
<evidence type="ECO:0000256" key="7">
    <source>
        <dbReference type="ARBA" id="ARBA00022840"/>
    </source>
</evidence>
<keyword evidence="6" id="KW-0547">Nucleotide-binding</keyword>
<comment type="function">
    <text evidence="10">Probably part of an ABC transporter complex. Responsible for energy coupling to the transport system.</text>
</comment>
<dbReference type="SMART" id="SM00382">
    <property type="entry name" value="AAA"/>
    <property type="match status" value="2"/>
</dbReference>
<organism evidence="12 13">
    <name type="scientific">Paenibacillus borealis</name>
    <dbReference type="NCBI Taxonomy" id="160799"/>
    <lineage>
        <taxon>Bacteria</taxon>
        <taxon>Bacillati</taxon>
        <taxon>Bacillota</taxon>
        <taxon>Bacilli</taxon>
        <taxon>Bacillales</taxon>
        <taxon>Paenibacillaceae</taxon>
        <taxon>Paenibacillus</taxon>
    </lineage>
</organism>
<evidence type="ECO:0000256" key="2">
    <source>
        <dbReference type="ARBA" id="ARBA00005417"/>
    </source>
</evidence>
<dbReference type="InterPro" id="IPR017871">
    <property type="entry name" value="ABC_transporter-like_CS"/>
</dbReference>
<dbReference type="InterPro" id="IPR003439">
    <property type="entry name" value="ABC_transporter-like_ATP-bd"/>
</dbReference>
<evidence type="ECO:0000256" key="9">
    <source>
        <dbReference type="ARBA" id="ARBA00023136"/>
    </source>
</evidence>
<dbReference type="InterPro" id="IPR015856">
    <property type="entry name" value="ABC_transpr_CbiO/EcfA_su"/>
</dbReference>
<dbReference type="InterPro" id="IPR003593">
    <property type="entry name" value="AAA+_ATPase"/>
</dbReference>
<keyword evidence="3" id="KW-0813">Transport</keyword>
<evidence type="ECO:0000313" key="13">
    <source>
        <dbReference type="Proteomes" id="UP000187412"/>
    </source>
</evidence>
<reference evidence="12 13" key="1">
    <citation type="submission" date="2016-10" db="EMBL/GenBank/DDBJ databases">
        <title>Paenibacillus species isolates.</title>
        <authorList>
            <person name="Beno S.M."/>
        </authorList>
    </citation>
    <scope>NUCLEOTIDE SEQUENCE [LARGE SCALE GENOMIC DNA]</scope>
    <source>
        <strain evidence="12 13">FSL H7-0744</strain>
    </source>
</reference>
<evidence type="ECO:0000313" key="12">
    <source>
        <dbReference type="EMBL" id="OMD39410.1"/>
    </source>
</evidence>
<feature type="domain" description="ABC transporter" evidence="11">
    <location>
        <begin position="279"/>
        <end position="504"/>
    </location>
</feature>